<sequence length="460" mass="51737">MDRVCSNPQCRHSFPANTGSFCSLCGSATALYRPPSLPPVPVSAAMPNSPVVRQSSGFLDSPTHVPHQGFATIPPGLNEYRGIRSPPPGLAPITQAARARERPAPSANPRARTSNNTRKRDRSEDTYNETRRARVRITSETPSEGNYPASIASLPPPPIFRPAAKYSDQSDREEGEIDEAIHDVIKKEVEIAQTVPPGAGSTISEDWCLICCCTGHWHEQCRDAQSLPVLPKKKSSWNAYAEVNDIRDIPHTYVQAMSSFHELYSHILKMAKFQHLRDRDLLLTYGSLKARVDKNTTTAWRGLVCEANGASNRFITNLRIEMEKFEAAIYHDVKGRMDSHPRGMKKTTRNQHDILIWTRPDAVQWIAGLQDTPWLNGQFKEESFRETANNFRRFLHKYTERQARCTETAQQMISTMPAGTATEILKDLGRPVKLMFVIPEIEHDAHISKDLVAFPNLMED</sequence>
<dbReference type="AlphaFoldDB" id="A0AA38TZ85"/>
<accession>A0AA38TZ85</accession>
<evidence type="ECO:0000313" key="2">
    <source>
        <dbReference type="EMBL" id="KAJ9602129.1"/>
    </source>
</evidence>
<gene>
    <name evidence="2" type="ORF">H2200_013489</name>
</gene>
<name>A0AA38TZ85_9EURO</name>
<evidence type="ECO:0000313" key="3">
    <source>
        <dbReference type="Proteomes" id="UP001172673"/>
    </source>
</evidence>
<evidence type="ECO:0000256" key="1">
    <source>
        <dbReference type="SAM" id="MobiDB-lite"/>
    </source>
</evidence>
<feature type="compositionally biased region" description="Basic and acidic residues" evidence="1">
    <location>
        <begin position="121"/>
        <end position="132"/>
    </location>
</feature>
<protein>
    <submittedName>
        <fullName evidence="2">Uncharacterized protein</fullName>
    </submittedName>
</protein>
<comment type="caution">
    <text evidence="2">The sequence shown here is derived from an EMBL/GenBank/DDBJ whole genome shotgun (WGS) entry which is preliminary data.</text>
</comment>
<organism evidence="2 3">
    <name type="scientific">Cladophialophora chaetospira</name>
    <dbReference type="NCBI Taxonomy" id="386627"/>
    <lineage>
        <taxon>Eukaryota</taxon>
        <taxon>Fungi</taxon>
        <taxon>Dikarya</taxon>
        <taxon>Ascomycota</taxon>
        <taxon>Pezizomycotina</taxon>
        <taxon>Eurotiomycetes</taxon>
        <taxon>Chaetothyriomycetidae</taxon>
        <taxon>Chaetothyriales</taxon>
        <taxon>Herpotrichiellaceae</taxon>
        <taxon>Cladophialophora</taxon>
    </lineage>
</organism>
<feature type="region of interest" description="Disordered" evidence="1">
    <location>
        <begin position="82"/>
        <end position="159"/>
    </location>
</feature>
<dbReference type="EMBL" id="JAPDRK010000029">
    <property type="protein sequence ID" value="KAJ9602129.1"/>
    <property type="molecule type" value="Genomic_DNA"/>
</dbReference>
<keyword evidence="3" id="KW-1185">Reference proteome</keyword>
<dbReference type="Proteomes" id="UP001172673">
    <property type="component" value="Unassembled WGS sequence"/>
</dbReference>
<reference evidence="2" key="1">
    <citation type="submission" date="2022-10" db="EMBL/GenBank/DDBJ databases">
        <title>Culturing micro-colonial fungi from biological soil crusts in the Mojave desert and describing Neophaeococcomyces mojavensis, and introducing the new genera and species Taxawa tesnikishii.</title>
        <authorList>
            <person name="Kurbessoian T."/>
            <person name="Stajich J.E."/>
        </authorList>
    </citation>
    <scope>NUCLEOTIDE SEQUENCE</scope>
    <source>
        <strain evidence="2">TK_41</strain>
    </source>
</reference>
<proteinExistence type="predicted"/>